<protein>
    <submittedName>
        <fullName evidence="1">RCG48686, isoform CRA_b</fullName>
    </submittedName>
</protein>
<accession>A6IGJ7</accession>
<evidence type="ECO:0000313" key="2">
    <source>
        <dbReference type="Proteomes" id="UP000234681"/>
    </source>
</evidence>
<name>A6IGJ7_RAT</name>
<proteinExistence type="predicted"/>
<reference evidence="1 2" key="1">
    <citation type="submission" date="2005-09" db="EMBL/GenBank/DDBJ databases">
        <authorList>
            <person name="Mural R.J."/>
            <person name="Li P.W."/>
            <person name="Adams M.D."/>
            <person name="Amanatides P.G."/>
            <person name="Baden-Tillson H."/>
            <person name="Barnstead M."/>
            <person name="Chin S.H."/>
            <person name="Dew I."/>
            <person name="Evans C.A."/>
            <person name="Ferriera S."/>
            <person name="Flanigan M."/>
            <person name="Fosler C."/>
            <person name="Glodek A."/>
            <person name="Gu Z."/>
            <person name="Holt R.A."/>
            <person name="Jennings D."/>
            <person name="Kraft C.L."/>
            <person name="Lu F."/>
            <person name="Nguyen T."/>
            <person name="Nusskern D.R."/>
            <person name="Pfannkoch C.M."/>
            <person name="Sitter C."/>
            <person name="Sutton G.G."/>
            <person name="Venter J.C."/>
            <person name="Wang Z."/>
            <person name="Woodage T."/>
            <person name="Zheng X.H."/>
            <person name="Zhong F."/>
        </authorList>
    </citation>
    <scope>NUCLEOTIDE SEQUENCE [LARGE SCALE GENOMIC DNA]</scope>
    <source>
        <strain>BN</strain>
        <strain evidence="2">Sprague-Dawley</strain>
    </source>
</reference>
<dbReference type="EMBL" id="CH473960">
    <property type="protein sequence ID" value="EDM16702.1"/>
    <property type="molecule type" value="Genomic_DNA"/>
</dbReference>
<sequence length="23" mass="2493">MNGSFDLKGVTAQILRTSTLRPS</sequence>
<gene>
    <name evidence="1" type="ORF">rCG_48686</name>
</gene>
<organism evidence="1 2">
    <name type="scientific">Rattus norvegicus</name>
    <name type="common">Rat</name>
    <dbReference type="NCBI Taxonomy" id="10116"/>
    <lineage>
        <taxon>Eukaryota</taxon>
        <taxon>Metazoa</taxon>
        <taxon>Chordata</taxon>
        <taxon>Craniata</taxon>
        <taxon>Vertebrata</taxon>
        <taxon>Euteleostomi</taxon>
        <taxon>Mammalia</taxon>
        <taxon>Eutheria</taxon>
        <taxon>Euarchontoglires</taxon>
        <taxon>Glires</taxon>
        <taxon>Rodentia</taxon>
        <taxon>Myomorpha</taxon>
        <taxon>Muroidea</taxon>
        <taxon>Muridae</taxon>
        <taxon>Murinae</taxon>
        <taxon>Rattus</taxon>
    </lineage>
</organism>
<dbReference type="AlphaFoldDB" id="A6IGJ7"/>
<dbReference type="Proteomes" id="UP000234681">
    <property type="component" value="Chromosome 7"/>
</dbReference>
<evidence type="ECO:0000313" key="1">
    <source>
        <dbReference type="EMBL" id="EDM16702.1"/>
    </source>
</evidence>